<dbReference type="InterPro" id="IPR052464">
    <property type="entry name" value="Synovial_Prolif_Regulator"/>
</dbReference>
<keyword evidence="2" id="KW-0539">Nucleus</keyword>
<dbReference type="AlphaFoldDB" id="A0A2P5FLS1"/>
<sequence length="459" mass="50760">MAVGQEARAIEEEEEEDVEVEEQQQQQYAEAPSHHPFAPPHQLFDVSTTVDPSYVISLIRKLVPTNVTVKQPSHTDNVCVAEEGMDLDNQPAPNPNHNSVSLGEEAWEEYGCTLWDLSATKTHAEMMVENLLLEVLSANLMVQQSMRAIEICLGIIGNLACHEVPLKHIVSTNGLTDLIVNQLFVDDTQCLCEACRLFSLGLRSSESGVWAAALRPEHILCRILWIAENSLNLQLVEKTVDLLLAISESSQEVVQMLLPPLMKMGLPSSLLSLLACEVNILITEKVPERLSILDVILRAIEAISVIDGHSQEISSNKELFQVVCQLVKLPDKAELANSCITAAVLIANILSDVPGLASEILHEARSALWNIMARLLFQVQESEMSTSALIEYVSVLASKSEQIEDDLLDCQLDGLKSRARTAAWTATKDDAKEKNRTGEDQSNDVDICRLLDCCRRHTK</sequence>
<organism evidence="5 6">
    <name type="scientific">Trema orientale</name>
    <name type="common">Charcoal tree</name>
    <name type="synonym">Celtis orientalis</name>
    <dbReference type="NCBI Taxonomy" id="63057"/>
    <lineage>
        <taxon>Eukaryota</taxon>
        <taxon>Viridiplantae</taxon>
        <taxon>Streptophyta</taxon>
        <taxon>Embryophyta</taxon>
        <taxon>Tracheophyta</taxon>
        <taxon>Spermatophyta</taxon>
        <taxon>Magnoliopsida</taxon>
        <taxon>eudicotyledons</taxon>
        <taxon>Gunneridae</taxon>
        <taxon>Pentapetalae</taxon>
        <taxon>rosids</taxon>
        <taxon>fabids</taxon>
        <taxon>Rosales</taxon>
        <taxon>Cannabaceae</taxon>
        <taxon>Trema</taxon>
    </lineage>
</organism>
<comment type="similarity">
    <text evidence="3">Belongs to the SAAL1 family.</text>
</comment>
<dbReference type="SUPFAM" id="SSF48371">
    <property type="entry name" value="ARM repeat"/>
    <property type="match status" value="1"/>
</dbReference>
<gene>
    <name evidence="5" type="ORF">TorRG33x02_053620</name>
</gene>
<evidence type="ECO:0000256" key="3">
    <source>
        <dbReference type="ARBA" id="ARBA00038401"/>
    </source>
</evidence>
<evidence type="ECO:0000256" key="2">
    <source>
        <dbReference type="ARBA" id="ARBA00023242"/>
    </source>
</evidence>
<dbReference type="Proteomes" id="UP000237000">
    <property type="component" value="Unassembled WGS sequence"/>
</dbReference>
<dbReference type="OrthoDB" id="2156856at2759"/>
<proteinExistence type="inferred from homology"/>
<comment type="caution">
    <text evidence="5">The sequence shown here is derived from an EMBL/GenBank/DDBJ whole genome shotgun (WGS) entry which is preliminary data.</text>
</comment>
<keyword evidence="6" id="KW-1185">Reference proteome</keyword>
<evidence type="ECO:0000313" key="6">
    <source>
        <dbReference type="Proteomes" id="UP000237000"/>
    </source>
</evidence>
<dbReference type="FunCoup" id="A0A2P5FLS1">
    <property type="interactions" value="734"/>
</dbReference>
<protein>
    <submittedName>
        <fullName evidence="5">Armadillo-type fold containing protein</fullName>
    </submittedName>
</protein>
<dbReference type="STRING" id="63057.A0A2P5FLS1"/>
<feature type="region of interest" description="Disordered" evidence="4">
    <location>
        <begin position="1"/>
        <end position="43"/>
    </location>
</feature>
<evidence type="ECO:0000256" key="4">
    <source>
        <dbReference type="SAM" id="MobiDB-lite"/>
    </source>
</evidence>
<dbReference type="GO" id="GO:0005634">
    <property type="term" value="C:nucleus"/>
    <property type="evidence" value="ECO:0007669"/>
    <property type="project" value="UniProtKB-SubCell"/>
</dbReference>
<dbReference type="Gene3D" id="1.25.10.10">
    <property type="entry name" value="Leucine-rich Repeat Variant"/>
    <property type="match status" value="1"/>
</dbReference>
<evidence type="ECO:0000313" key="5">
    <source>
        <dbReference type="EMBL" id="PON98747.1"/>
    </source>
</evidence>
<dbReference type="InterPro" id="IPR016024">
    <property type="entry name" value="ARM-type_fold"/>
</dbReference>
<name>A0A2P5FLS1_TREOI</name>
<evidence type="ECO:0000256" key="1">
    <source>
        <dbReference type="ARBA" id="ARBA00004123"/>
    </source>
</evidence>
<comment type="subcellular location">
    <subcellularLocation>
        <location evidence="1">Nucleus</location>
    </subcellularLocation>
</comment>
<feature type="compositionally biased region" description="Acidic residues" evidence="4">
    <location>
        <begin position="11"/>
        <end position="22"/>
    </location>
</feature>
<dbReference type="PANTHER" id="PTHR23424">
    <property type="entry name" value="SERUM AMYLOID A"/>
    <property type="match status" value="1"/>
</dbReference>
<dbReference type="InParanoid" id="A0A2P5FLS1"/>
<reference evidence="6" key="1">
    <citation type="submission" date="2016-06" db="EMBL/GenBank/DDBJ databases">
        <title>Parallel loss of symbiosis genes in relatives of nitrogen-fixing non-legume Parasponia.</title>
        <authorList>
            <person name="Van Velzen R."/>
            <person name="Holmer R."/>
            <person name="Bu F."/>
            <person name="Rutten L."/>
            <person name="Van Zeijl A."/>
            <person name="Liu W."/>
            <person name="Santuari L."/>
            <person name="Cao Q."/>
            <person name="Sharma T."/>
            <person name="Shen D."/>
            <person name="Roswanjaya Y."/>
            <person name="Wardhani T."/>
            <person name="Kalhor M.S."/>
            <person name="Jansen J."/>
            <person name="Van den Hoogen J."/>
            <person name="Gungor B."/>
            <person name="Hartog M."/>
            <person name="Hontelez J."/>
            <person name="Verver J."/>
            <person name="Yang W.-C."/>
            <person name="Schijlen E."/>
            <person name="Repin R."/>
            <person name="Schilthuizen M."/>
            <person name="Schranz E."/>
            <person name="Heidstra R."/>
            <person name="Miyata K."/>
            <person name="Fedorova E."/>
            <person name="Kohlen W."/>
            <person name="Bisseling T."/>
            <person name="Smit S."/>
            <person name="Geurts R."/>
        </authorList>
    </citation>
    <scope>NUCLEOTIDE SEQUENCE [LARGE SCALE GENOMIC DNA]</scope>
    <source>
        <strain evidence="6">cv. RG33-2</strain>
    </source>
</reference>
<dbReference type="InterPro" id="IPR011989">
    <property type="entry name" value="ARM-like"/>
</dbReference>
<accession>A0A2P5FLS1</accession>
<dbReference type="EMBL" id="JXTC01000022">
    <property type="protein sequence ID" value="PON98747.1"/>
    <property type="molecule type" value="Genomic_DNA"/>
</dbReference>
<dbReference type="PANTHER" id="PTHR23424:SF23">
    <property type="entry name" value="PROTEIN SAAL1"/>
    <property type="match status" value="1"/>
</dbReference>